<keyword evidence="19" id="KW-1185">Reference proteome</keyword>
<dbReference type="GO" id="GO:0005737">
    <property type="term" value="C:cytoplasm"/>
    <property type="evidence" value="ECO:0007669"/>
    <property type="project" value="TreeGrafter"/>
</dbReference>
<dbReference type="PANTHER" id="PTHR46803">
    <property type="entry name" value="E3 UBIQUITIN-PROTEIN LIGASE CHIP"/>
    <property type="match status" value="1"/>
</dbReference>
<keyword evidence="8 14" id="KW-0802">TPR repeat</keyword>
<keyword evidence="6" id="KW-0677">Repeat</keyword>
<feature type="repeat" description="TPR" evidence="14">
    <location>
        <begin position="15"/>
        <end position="48"/>
    </location>
</feature>
<comment type="catalytic activity">
    <reaction evidence="1">
        <text>S-ubiquitinyl-[E2 ubiquitin-conjugating enzyme]-L-cysteine + [acceptor protein]-L-lysine = [E2 ubiquitin-conjugating enzyme]-L-cysteine + N(6)-ubiquitinyl-[acceptor protein]-L-lysine.</text>
        <dbReference type="EC" id="2.3.2.27"/>
    </reaction>
</comment>
<dbReference type="SMART" id="SM00353">
    <property type="entry name" value="HLH"/>
    <property type="match status" value="1"/>
</dbReference>
<dbReference type="AlphaFoldDB" id="A0A484NLI1"/>
<dbReference type="GO" id="GO:0000209">
    <property type="term" value="P:protein polyubiquitination"/>
    <property type="evidence" value="ECO:0007669"/>
    <property type="project" value="TreeGrafter"/>
</dbReference>
<dbReference type="GO" id="GO:0045862">
    <property type="term" value="P:positive regulation of proteolysis"/>
    <property type="evidence" value="ECO:0007669"/>
    <property type="project" value="TreeGrafter"/>
</dbReference>
<dbReference type="Gene3D" id="4.10.280.10">
    <property type="entry name" value="Helix-loop-helix DNA-binding domain"/>
    <property type="match status" value="1"/>
</dbReference>
<dbReference type="GO" id="GO:0006515">
    <property type="term" value="P:protein quality control for misfolded or incompletely synthesized proteins"/>
    <property type="evidence" value="ECO:0007669"/>
    <property type="project" value="TreeGrafter"/>
</dbReference>
<dbReference type="InterPro" id="IPR011990">
    <property type="entry name" value="TPR-like_helical_dom_sf"/>
</dbReference>
<dbReference type="InterPro" id="IPR019734">
    <property type="entry name" value="TPR_rpt"/>
</dbReference>
<name>A0A484NLI1_9ASTE</name>
<gene>
    <name evidence="18" type="ORF">CCAM_LOCUS43786</name>
</gene>
<dbReference type="EC" id="2.3.2.27" evidence="4"/>
<evidence type="ECO:0000256" key="6">
    <source>
        <dbReference type="ARBA" id="ARBA00022737"/>
    </source>
</evidence>
<dbReference type="SUPFAM" id="SSF57850">
    <property type="entry name" value="RING/U-box"/>
    <property type="match status" value="1"/>
</dbReference>
<dbReference type="InterPro" id="IPR003613">
    <property type="entry name" value="Ubox_domain"/>
</dbReference>
<evidence type="ECO:0000256" key="4">
    <source>
        <dbReference type="ARBA" id="ARBA00012483"/>
    </source>
</evidence>
<evidence type="ECO:0000259" key="17">
    <source>
        <dbReference type="PROSITE" id="PS51698"/>
    </source>
</evidence>
<evidence type="ECO:0000256" key="2">
    <source>
        <dbReference type="ARBA" id="ARBA00004123"/>
    </source>
</evidence>
<organism evidence="18 19">
    <name type="scientific">Cuscuta campestris</name>
    <dbReference type="NCBI Taxonomy" id="132261"/>
    <lineage>
        <taxon>Eukaryota</taxon>
        <taxon>Viridiplantae</taxon>
        <taxon>Streptophyta</taxon>
        <taxon>Embryophyta</taxon>
        <taxon>Tracheophyta</taxon>
        <taxon>Spermatophyta</taxon>
        <taxon>Magnoliopsida</taxon>
        <taxon>eudicotyledons</taxon>
        <taxon>Gunneridae</taxon>
        <taxon>Pentapetalae</taxon>
        <taxon>asterids</taxon>
        <taxon>lamiids</taxon>
        <taxon>Solanales</taxon>
        <taxon>Convolvulaceae</taxon>
        <taxon>Cuscuteae</taxon>
        <taxon>Cuscuta</taxon>
        <taxon>Cuscuta subgen. Grammica</taxon>
        <taxon>Cuscuta sect. Cleistogrammica</taxon>
    </lineage>
</organism>
<dbReference type="Gene3D" id="1.25.40.10">
    <property type="entry name" value="Tetratricopeptide repeat domain"/>
    <property type="match status" value="1"/>
</dbReference>
<dbReference type="GO" id="GO:0051087">
    <property type="term" value="F:protein-folding chaperone binding"/>
    <property type="evidence" value="ECO:0007669"/>
    <property type="project" value="TreeGrafter"/>
</dbReference>
<dbReference type="SMART" id="SM00504">
    <property type="entry name" value="Ubox"/>
    <property type="match status" value="1"/>
</dbReference>
<keyword evidence="11" id="KW-0539">Nucleus</keyword>
<dbReference type="GO" id="GO:0071218">
    <property type="term" value="P:cellular response to misfolded protein"/>
    <property type="evidence" value="ECO:0007669"/>
    <property type="project" value="TreeGrafter"/>
</dbReference>
<dbReference type="PANTHER" id="PTHR46803:SF2">
    <property type="entry name" value="E3 UBIQUITIN-PROTEIN LIGASE CHIP"/>
    <property type="match status" value="1"/>
</dbReference>
<dbReference type="InterPro" id="IPR013083">
    <property type="entry name" value="Znf_RING/FYVE/PHD"/>
</dbReference>
<evidence type="ECO:0000256" key="14">
    <source>
        <dbReference type="PROSITE-ProRule" id="PRU00339"/>
    </source>
</evidence>
<dbReference type="GO" id="GO:0046983">
    <property type="term" value="F:protein dimerization activity"/>
    <property type="evidence" value="ECO:0007669"/>
    <property type="project" value="InterPro"/>
</dbReference>
<dbReference type="GO" id="GO:0005634">
    <property type="term" value="C:nucleus"/>
    <property type="evidence" value="ECO:0007669"/>
    <property type="project" value="UniProtKB-SubCell"/>
</dbReference>
<evidence type="ECO:0000256" key="10">
    <source>
        <dbReference type="ARBA" id="ARBA00023163"/>
    </source>
</evidence>
<evidence type="ECO:0000256" key="3">
    <source>
        <dbReference type="ARBA" id="ARBA00004906"/>
    </source>
</evidence>
<comment type="pathway">
    <text evidence="3">Protein modification; protein ubiquitination.</text>
</comment>
<reference evidence="18 19" key="1">
    <citation type="submission" date="2018-04" db="EMBL/GenBank/DDBJ databases">
        <authorList>
            <person name="Vogel A."/>
        </authorList>
    </citation>
    <scope>NUCLEOTIDE SEQUENCE [LARGE SCALE GENOMIC DNA]</scope>
</reference>
<dbReference type="InterPro" id="IPR045202">
    <property type="entry name" value="CHIP_RING-Ubox"/>
</dbReference>
<keyword evidence="9" id="KW-0805">Transcription regulation</keyword>
<dbReference type="OrthoDB" id="1095591at2759"/>
<evidence type="ECO:0000256" key="15">
    <source>
        <dbReference type="SAM" id="MobiDB-lite"/>
    </source>
</evidence>
<evidence type="ECO:0000256" key="13">
    <source>
        <dbReference type="ARBA" id="ARBA00044543"/>
    </source>
</evidence>
<feature type="domain" description="BHLH" evidence="16">
    <location>
        <begin position="527"/>
        <end position="577"/>
    </location>
</feature>
<dbReference type="FunFam" id="4.10.280.10:FF:000002">
    <property type="entry name" value="Basic helix-loop-helix transcription factor"/>
    <property type="match status" value="1"/>
</dbReference>
<dbReference type="SUPFAM" id="SSF47459">
    <property type="entry name" value="HLH, helix-loop-helix DNA-binding domain"/>
    <property type="match status" value="1"/>
</dbReference>
<dbReference type="InterPro" id="IPR036638">
    <property type="entry name" value="HLH_DNA-bd_sf"/>
</dbReference>
<dbReference type="InterPro" id="IPR011598">
    <property type="entry name" value="bHLH_dom"/>
</dbReference>
<dbReference type="SUPFAM" id="SSF48452">
    <property type="entry name" value="TPR-like"/>
    <property type="match status" value="1"/>
</dbReference>
<evidence type="ECO:0000259" key="16">
    <source>
        <dbReference type="PROSITE" id="PS50888"/>
    </source>
</evidence>
<keyword evidence="10" id="KW-0804">Transcription</keyword>
<dbReference type="CDD" id="cd18919">
    <property type="entry name" value="bHLH_AtBPE_like"/>
    <property type="match status" value="1"/>
</dbReference>
<keyword evidence="5" id="KW-0808">Transferase</keyword>
<dbReference type="Pfam" id="PF04564">
    <property type="entry name" value="U-box"/>
    <property type="match status" value="1"/>
</dbReference>
<dbReference type="Proteomes" id="UP000595140">
    <property type="component" value="Unassembled WGS sequence"/>
</dbReference>
<dbReference type="Gene3D" id="3.30.40.10">
    <property type="entry name" value="Zinc/RING finger domain, C3HC4 (zinc finger)"/>
    <property type="match status" value="1"/>
</dbReference>
<dbReference type="SMART" id="SM00028">
    <property type="entry name" value="TPR"/>
    <property type="match status" value="3"/>
</dbReference>
<keyword evidence="7" id="KW-0833">Ubl conjugation pathway</keyword>
<dbReference type="PROSITE" id="PS51698">
    <property type="entry name" value="U_BOX"/>
    <property type="match status" value="1"/>
</dbReference>
<feature type="region of interest" description="Disordered" evidence="15">
    <location>
        <begin position="410"/>
        <end position="515"/>
    </location>
</feature>
<dbReference type="EMBL" id="OOIL02006792">
    <property type="protein sequence ID" value="VFR02011.1"/>
    <property type="molecule type" value="Genomic_DNA"/>
</dbReference>
<feature type="compositionally biased region" description="Polar residues" evidence="15">
    <location>
        <begin position="410"/>
        <end position="425"/>
    </location>
</feature>
<dbReference type="GO" id="GO:0006355">
    <property type="term" value="P:regulation of DNA-templated transcription"/>
    <property type="evidence" value="ECO:0007669"/>
    <property type="project" value="UniProtKB-ARBA"/>
</dbReference>
<dbReference type="CDD" id="cd16654">
    <property type="entry name" value="RING-Ubox_CHIP"/>
    <property type="match status" value="1"/>
</dbReference>
<dbReference type="GO" id="GO:0061630">
    <property type="term" value="F:ubiquitin protein ligase activity"/>
    <property type="evidence" value="ECO:0007669"/>
    <property type="project" value="UniProtKB-EC"/>
</dbReference>
<feature type="compositionally biased region" description="Basic and acidic residues" evidence="15">
    <location>
        <begin position="487"/>
        <end position="499"/>
    </location>
</feature>
<evidence type="ECO:0000256" key="12">
    <source>
        <dbReference type="ARBA" id="ARBA00044534"/>
    </source>
</evidence>
<dbReference type="PROSITE" id="PS50005">
    <property type="entry name" value="TPR"/>
    <property type="match status" value="1"/>
</dbReference>
<protein>
    <recommendedName>
        <fullName evidence="12">E3 ubiquitin-protein ligase CHIP</fullName>
        <ecNumber evidence="4">2.3.2.27</ecNumber>
    </recommendedName>
    <alternativeName>
        <fullName evidence="13">RING-type E3 ubiquitin transferase CHIP</fullName>
    </alternativeName>
</protein>
<evidence type="ECO:0000256" key="11">
    <source>
        <dbReference type="ARBA" id="ARBA00023242"/>
    </source>
</evidence>
<evidence type="ECO:0000256" key="9">
    <source>
        <dbReference type="ARBA" id="ARBA00023015"/>
    </source>
</evidence>
<evidence type="ECO:0000256" key="5">
    <source>
        <dbReference type="ARBA" id="ARBA00022679"/>
    </source>
</evidence>
<dbReference type="PROSITE" id="PS50888">
    <property type="entry name" value="BHLH"/>
    <property type="match status" value="1"/>
</dbReference>
<proteinExistence type="predicted"/>
<dbReference type="UniPathway" id="UPA00143"/>
<evidence type="ECO:0000313" key="18">
    <source>
        <dbReference type="EMBL" id="VFR02011.1"/>
    </source>
</evidence>
<evidence type="ECO:0000256" key="7">
    <source>
        <dbReference type="ARBA" id="ARBA00022786"/>
    </source>
</evidence>
<dbReference type="Pfam" id="PF00010">
    <property type="entry name" value="HLH"/>
    <property type="match status" value="1"/>
</dbReference>
<evidence type="ECO:0000313" key="19">
    <source>
        <dbReference type="Proteomes" id="UP000595140"/>
    </source>
</evidence>
<feature type="domain" description="U-box" evidence="17">
    <location>
        <begin position="204"/>
        <end position="278"/>
    </location>
</feature>
<evidence type="ECO:0000256" key="1">
    <source>
        <dbReference type="ARBA" id="ARBA00000900"/>
    </source>
</evidence>
<accession>A0A484NLI1</accession>
<comment type="subcellular location">
    <subcellularLocation>
        <location evidence="2">Nucleus</location>
    </subcellularLocation>
</comment>
<dbReference type="GO" id="GO:0043161">
    <property type="term" value="P:proteasome-mediated ubiquitin-dependent protein catabolic process"/>
    <property type="evidence" value="ECO:0007669"/>
    <property type="project" value="TreeGrafter"/>
</dbReference>
<sequence>MSPCGAATAAAIKQAEQLRQDGNSYFQKSRFGAAIDAYTEAITLCPNVPVYWSNRALCHLKRNDWTRLEEDCRRAIQLDCNSFKAHYMLGLALLRKQAYSEGVKQLEKALDLGRGANPKSYMVEEIWQELAKAKYLEWEYESTKRSSELHKLKESCEMALKEKHLLGLSQMEGFLDEKNEAFSKQLEALNSVFAKAAEDDTPLDVPDYLCCKITLDILRDPVITPSGVTYERAVILEHLEKVGKFDPVTGKALYASQLAPNLAIKEAVQAFLDKHGWAYRTFLSCSPCHVQQKDHFFNGGGAPPPPPPLLFEPTMRDLDATWGCSQDEYAQFELPVSSTSMAAAAMDSGGFAISELIGELSSMYGSRPPFAATYGNVGDIYSLGNSLPLSTPAISPAPAKLSCLASRSFNGRTAQSRSSSPSLKQPGTEPRPEPSFFSGHTSIPEPSAPSADQLPSGGSSGELNPRKRKPVSGIKTDGHSNAKKSKQSKETEREVKDDNGGGDGNESNQKPFEPPKDYIHVRARRGQATDSHSLAERVRREKISERMKLLQDLVPGCNKVTGKALMLDEIINYVQSLQRQVEFLSMKLATLNPRVDCNAPNLLPKDICQTNEALPHHAYTSDSPGPAFRYAKIPQLNAGIPNGALSQCPPPSLYSLDASPSLGMHFPSMDSFGETLSQVW</sequence>
<evidence type="ECO:0000256" key="8">
    <source>
        <dbReference type="ARBA" id="ARBA00022803"/>
    </source>
</evidence>